<evidence type="ECO:0000313" key="2">
    <source>
        <dbReference type="Proteomes" id="UP000235145"/>
    </source>
</evidence>
<accession>A0A9R1WFL7</accession>
<dbReference type="InterPro" id="IPR038765">
    <property type="entry name" value="Papain-like_cys_pep_sf"/>
</dbReference>
<name>A0A9R1WFL7_LACSA</name>
<reference evidence="1 2" key="1">
    <citation type="journal article" date="2017" name="Nat. Commun.">
        <title>Genome assembly with in vitro proximity ligation data and whole-genome triplication in lettuce.</title>
        <authorList>
            <person name="Reyes-Chin-Wo S."/>
            <person name="Wang Z."/>
            <person name="Yang X."/>
            <person name="Kozik A."/>
            <person name="Arikit S."/>
            <person name="Song C."/>
            <person name="Xia L."/>
            <person name="Froenicke L."/>
            <person name="Lavelle D.O."/>
            <person name="Truco M.J."/>
            <person name="Xia R."/>
            <person name="Zhu S."/>
            <person name="Xu C."/>
            <person name="Xu H."/>
            <person name="Xu X."/>
            <person name="Cox K."/>
            <person name="Korf I."/>
            <person name="Meyers B.C."/>
            <person name="Michelmore R.W."/>
        </authorList>
    </citation>
    <scope>NUCLEOTIDE SEQUENCE [LARGE SCALE GENOMIC DNA]</scope>
    <source>
        <strain evidence="2">cv. Salinas</strain>
        <tissue evidence="1">Seedlings</tissue>
    </source>
</reference>
<sequence>MMVLFNKMKYGTPERDHGICFVNPALISPSMHKGKSKNIDDASKGLANRRHWVLGVLDMKSDTCYYLDSLSSGNFNMQLKATILYATQSGSNKRCLVQPGSTKCSNYVIRFMKKIVEEGIEVLVKDNERN</sequence>
<dbReference type="AlphaFoldDB" id="A0A9R1WFL7"/>
<evidence type="ECO:0008006" key="3">
    <source>
        <dbReference type="Google" id="ProtNLM"/>
    </source>
</evidence>
<dbReference type="Proteomes" id="UP000235145">
    <property type="component" value="Unassembled WGS sequence"/>
</dbReference>
<gene>
    <name evidence="1" type="ORF">LSAT_V11C200062200</name>
</gene>
<protein>
    <recommendedName>
        <fullName evidence="3">Ubiquitin-like protease family profile domain-containing protein</fullName>
    </recommendedName>
</protein>
<proteinExistence type="predicted"/>
<comment type="caution">
    <text evidence="1">The sequence shown here is derived from an EMBL/GenBank/DDBJ whole genome shotgun (WGS) entry which is preliminary data.</text>
</comment>
<dbReference type="Gene3D" id="3.40.395.10">
    <property type="entry name" value="Adenoviral Proteinase, Chain A"/>
    <property type="match status" value="1"/>
</dbReference>
<dbReference type="EMBL" id="NBSK02000002">
    <property type="protein sequence ID" value="KAJ0221640.1"/>
    <property type="molecule type" value="Genomic_DNA"/>
</dbReference>
<keyword evidence="2" id="KW-1185">Reference proteome</keyword>
<dbReference type="SUPFAM" id="SSF54001">
    <property type="entry name" value="Cysteine proteinases"/>
    <property type="match status" value="1"/>
</dbReference>
<evidence type="ECO:0000313" key="1">
    <source>
        <dbReference type="EMBL" id="KAJ0221640.1"/>
    </source>
</evidence>
<organism evidence="1 2">
    <name type="scientific">Lactuca sativa</name>
    <name type="common">Garden lettuce</name>
    <dbReference type="NCBI Taxonomy" id="4236"/>
    <lineage>
        <taxon>Eukaryota</taxon>
        <taxon>Viridiplantae</taxon>
        <taxon>Streptophyta</taxon>
        <taxon>Embryophyta</taxon>
        <taxon>Tracheophyta</taxon>
        <taxon>Spermatophyta</taxon>
        <taxon>Magnoliopsida</taxon>
        <taxon>eudicotyledons</taxon>
        <taxon>Gunneridae</taxon>
        <taxon>Pentapetalae</taxon>
        <taxon>asterids</taxon>
        <taxon>campanulids</taxon>
        <taxon>Asterales</taxon>
        <taxon>Asteraceae</taxon>
        <taxon>Cichorioideae</taxon>
        <taxon>Cichorieae</taxon>
        <taxon>Lactucinae</taxon>
        <taxon>Lactuca</taxon>
    </lineage>
</organism>